<organism evidence="2 3">
    <name type="scientific">Sandaracinus amylolyticus</name>
    <dbReference type="NCBI Taxonomy" id="927083"/>
    <lineage>
        <taxon>Bacteria</taxon>
        <taxon>Pseudomonadati</taxon>
        <taxon>Myxococcota</taxon>
        <taxon>Polyangia</taxon>
        <taxon>Polyangiales</taxon>
        <taxon>Sandaracinaceae</taxon>
        <taxon>Sandaracinus</taxon>
    </lineage>
</organism>
<proteinExistence type="predicted"/>
<dbReference type="EMBL" id="CP011125">
    <property type="protein sequence ID" value="AKF09827.1"/>
    <property type="molecule type" value="Genomic_DNA"/>
</dbReference>
<dbReference type="Proteomes" id="UP000034883">
    <property type="component" value="Chromosome"/>
</dbReference>
<evidence type="ECO:0000313" key="2">
    <source>
        <dbReference type="EMBL" id="AKF09827.1"/>
    </source>
</evidence>
<protein>
    <submittedName>
        <fullName evidence="2">Uncharacterized protein</fullName>
    </submittedName>
</protein>
<dbReference type="KEGG" id="samy:DB32_006976"/>
<evidence type="ECO:0000313" key="3">
    <source>
        <dbReference type="Proteomes" id="UP000034883"/>
    </source>
</evidence>
<feature type="chain" id="PRO_5002511967" evidence="1">
    <location>
        <begin position="18"/>
        <end position="146"/>
    </location>
</feature>
<accession>A0A0F6W894</accession>
<keyword evidence="3" id="KW-1185">Reference proteome</keyword>
<feature type="signal peptide" evidence="1">
    <location>
        <begin position="1"/>
        <end position="17"/>
    </location>
</feature>
<gene>
    <name evidence="2" type="ORF">DB32_006976</name>
</gene>
<keyword evidence="1" id="KW-0732">Signal</keyword>
<reference evidence="2 3" key="1">
    <citation type="submission" date="2015-03" db="EMBL/GenBank/DDBJ databases">
        <title>Genome assembly of Sandaracinus amylolyticus DSM 53668.</title>
        <authorList>
            <person name="Sharma G."/>
            <person name="Subramanian S."/>
        </authorList>
    </citation>
    <scope>NUCLEOTIDE SEQUENCE [LARGE SCALE GENOMIC DNA]</scope>
    <source>
        <strain evidence="2 3">DSM 53668</strain>
    </source>
</reference>
<dbReference type="AlphaFoldDB" id="A0A0F6W894"/>
<dbReference type="STRING" id="927083.DB32_006976"/>
<name>A0A0F6W894_9BACT</name>
<sequence>MIAIAIVIATACASAHAQESAPPVVEAIAGESAGTALQREVIERWARLSALRIRFGENHADVLGERAALREAIAAMRRTRARVDRAAVARWIRDRIAEVDARLGELSVSCSSGHPDVRTGQARREALSEALTTIERRGLFVPTLAL</sequence>
<evidence type="ECO:0000256" key="1">
    <source>
        <dbReference type="SAM" id="SignalP"/>
    </source>
</evidence>